<name>A0ABU6YNW1_9FABA</name>
<comment type="caution">
    <text evidence="1">The sequence shown here is derived from an EMBL/GenBank/DDBJ whole genome shotgun (WGS) entry which is preliminary data.</text>
</comment>
<accession>A0ABU6YNW1</accession>
<protein>
    <submittedName>
        <fullName evidence="1">Uncharacterized protein</fullName>
    </submittedName>
</protein>
<reference evidence="1 2" key="1">
    <citation type="journal article" date="2023" name="Plants (Basel)">
        <title>Bridging the Gap: Combining Genomics and Transcriptomics Approaches to Understand Stylosanthes scabra, an Orphan Legume from the Brazilian Caatinga.</title>
        <authorList>
            <person name="Ferreira-Neto J.R.C."/>
            <person name="da Silva M.D."/>
            <person name="Binneck E."/>
            <person name="de Melo N.F."/>
            <person name="da Silva R.H."/>
            <person name="de Melo A.L.T.M."/>
            <person name="Pandolfi V."/>
            <person name="Bustamante F.O."/>
            <person name="Brasileiro-Vidal A.C."/>
            <person name="Benko-Iseppon A.M."/>
        </authorList>
    </citation>
    <scope>NUCLEOTIDE SEQUENCE [LARGE SCALE GENOMIC DNA]</scope>
    <source>
        <tissue evidence="1">Leaves</tissue>
    </source>
</reference>
<organism evidence="1 2">
    <name type="scientific">Stylosanthes scabra</name>
    <dbReference type="NCBI Taxonomy" id="79078"/>
    <lineage>
        <taxon>Eukaryota</taxon>
        <taxon>Viridiplantae</taxon>
        <taxon>Streptophyta</taxon>
        <taxon>Embryophyta</taxon>
        <taxon>Tracheophyta</taxon>
        <taxon>Spermatophyta</taxon>
        <taxon>Magnoliopsida</taxon>
        <taxon>eudicotyledons</taxon>
        <taxon>Gunneridae</taxon>
        <taxon>Pentapetalae</taxon>
        <taxon>rosids</taxon>
        <taxon>fabids</taxon>
        <taxon>Fabales</taxon>
        <taxon>Fabaceae</taxon>
        <taxon>Papilionoideae</taxon>
        <taxon>50 kb inversion clade</taxon>
        <taxon>dalbergioids sensu lato</taxon>
        <taxon>Dalbergieae</taxon>
        <taxon>Pterocarpus clade</taxon>
        <taxon>Stylosanthes</taxon>
    </lineage>
</organism>
<proteinExistence type="predicted"/>
<dbReference type="EMBL" id="JASCZI010242556">
    <property type="protein sequence ID" value="MED6211447.1"/>
    <property type="molecule type" value="Genomic_DNA"/>
</dbReference>
<keyword evidence="2" id="KW-1185">Reference proteome</keyword>
<dbReference type="Proteomes" id="UP001341840">
    <property type="component" value="Unassembled WGS sequence"/>
</dbReference>
<evidence type="ECO:0000313" key="1">
    <source>
        <dbReference type="EMBL" id="MED6211447.1"/>
    </source>
</evidence>
<sequence>MSRVSLRKSCYSAPSTSPYCNSVRSRLRRRAAIEGHCYPPSKVDTCCVGCSFCGMRFNAFVLLTQKANNFVEPGSFTTMEGGLQKDFLGFIIITITNWRIFQGFAEFMQKVRLNPNLKKIFHHNHNNNNGSSSMNVASVIRTTLPLPSPSLGNYSFPQEAYFSSPVDSSRRRSSCMEPVDFFNFK</sequence>
<evidence type="ECO:0000313" key="2">
    <source>
        <dbReference type="Proteomes" id="UP001341840"/>
    </source>
</evidence>
<gene>
    <name evidence="1" type="ORF">PIB30_073729</name>
</gene>